<dbReference type="GO" id="GO:0005829">
    <property type="term" value="C:cytosol"/>
    <property type="evidence" value="ECO:0007669"/>
    <property type="project" value="TreeGrafter"/>
</dbReference>
<dbReference type="PANTHER" id="PTHR12547">
    <property type="entry name" value="CCCH ZINC FINGER/TIS11-RELATED"/>
    <property type="match status" value="1"/>
</dbReference>
<dbReference type="InterPro" id="IPR000571">
    <property type="entry name" value="Znf_CCCH"/>
</dbReference>
<dbReference type="EMBL" id="LIAE01010581">
    <property type="protein sequence ID" value="PAV58419.1"/>
    <property type="molecule type" value="Genomic_DNA"/>
</dbReference>
<comment type="caution">
    <text evidence="8">The sequence shown here is derived from an EMBL/GenBank/DDBJ whole genome shotgun (WGS) entry which is preliminary data.</text>
</comment>
<name>A0A2A2J9Z9_9BILA</name>
<keyword evidence="3 5" id="KW-0863">Zinc-finger</keyword>
<proteinExistence type="predicted"/>
<dbReference type="InterPro" id="IPR036855">
    <property type="entry name" value="Znf_CCCH_sf"/>
</dbReference>
<keyword evidence="1 5" id="KW-0479">Metal-binding</keyword>
<keyword evidence="4 5" id="KW-0862">Zinc</keyword>
<feature type="compositionally biased region" description="Polar residues" evidence="6">
    <location>
        <begin position="1"/>
        <end position="14"/>
    </location>
</feature>
<protein>
    <recommendedName>
        <fullName evidence="7">C3H1-type domain-containing protein</fullName>
    </recommendedName>
</protein>
<dbReference type="PROSITE" id="PS50103">
    <property type="entry name" value="ZF_C3H1"/>
    <property type="match status" value="2"/>
</dbReference>
<dbReference type="PANTHER" id="PTHR12547:SF71">
    <property type="entry name" value="CCCH-TYPE ZINC FINGER PROTEIN MOE-3-RELATED"/>
    <property type="match status" value="1"/>
</dbReference>
<evidence type="ECO:0000256" key="3">
    <source>
        <dbReference type="ARBA" id="ARBA00022771"/>
    </source>
</evidence>
<evidence type="ECO:0000256" key="2">
    <source>
        <dbReference type="ARBA" id="ARBA00022737"/>
    </source>
</evidence>
<sequence>MRPASSASSDSGIGTLSGSGLAHGNGQNSGHSKEAKRVNCAIGPISGPPSPTQMDLLREAAMISLLNSQFSKKLEAYNANGGSLMMPLNDLPLSSDALLSTAVSRSLASVLAPNGINQHQPTPLQPHNQAKFGPVRSGNTPSSVTSPQTVDSFKTVMCKAWLEGYPCPFQENCKFAHGEHELREIKSQPRQNQKYRTKLCDKYTKQGVCPYGERCLFIHPNSGPNAYIRPDKMAEIGERRMCIQQLNSSSSQSVHSGSTLSLCSLIEGTNIHKGAQTQTQAPPTFLPLSRSSSPLSQMEKSACLNWTGLDSGMGSSPLSDAGLPPLTSSLLGAKKHGSSSALPDLLSLPLAPTPNRFTNARDKDGQQQQHNVKGEKFSGYPPRAQLRPHPSWPLEPSSFFSTFPFGGTSPGIIGKANFNKHNSTSSPVDDKKCPPLPEFFKGMLPCDSRITPPRLQEISSELAGFSSPLAIGVDSPFSTHSTDGYDFSHLIADVSRFDSA</sequence>
<dbReference type="GO" id="GO:0043186">
    <property type="term" value="C:P granule"/>
    <property type="evidence" value="ECO:0007669"/>
    <property type="project" value="UniProtKB-ARBA"/>
</dbReference>
<dbReference type="Pfam" id="PF00642">
    <property type="entry name" value="zf-CCCH"/>
    <property type="match status" value="1"/>
</dbReference>
<evidence type="ECO:0000256" key="1">
    <source>
        <dbReference type="ARBA" id="ARBA00022723"/>
    </source>
</evidence>
<dbReference type="OrthoDB" id="410307at2759"/>
<feature type="domain" description="C3H1-type" evidence="7">
    <location>
        <begin position="152"/>
        <end position="180"/>
    </location>
</feature>
<evidence type="ECO:0000256" key="6">
    <source>
        <dbReference type="SAM" id="MobiDB-lite"/>
    </source>
</evidence>
<accession>A0A2A2J9Z9</accession>
<feature type="domain" description="C3H1-type" evidence="7">
    <location>
        <begin position="194"/>
        <end position="222"/>
    </location>
</feature>
<dbReference type="FunFam" id="4.10.1000.10:FF:000001">
    <property type="entry name" value="zinc finger CCCH domain-containing protein 15-like"/>
    <property type="match status" value="1"/>
</dbReference>
<evidence type="ECO:0000313" key="9">
    <source>
        <dbReference type="Proteomes" id="UP000218231"/>
    </source>
</evidence>
<reference evidence="8 9" key="1">
    <citation type="journal article" date="2017" name="Curr. Biol.">
        <title>Genome architecture and evolution of a unichromosomal asexual nematode.</title>
        <authorList>
            <person name="Fradin H."/>
            <person name="Zegar C."/>
            <person name="Gutwein M."/>
            <person name="Lucas J."/>
            <person name="Kovtun M."/>
            <person name="Corcoran D."/>
            <person name="Baugh L.R."/>
            <person name="Kiontke K."/>
            <person name="Gunsalus K."/>
            <person name="Fitch D.H."/>
            <person name="Piano F."/>
        </authorList>
    </citation>
    <scope>NUCLEOTIDE SEQUENCE [LARGE SCALE GENOMIC DNA]</scope>
    <source>
        <strain evidence="8">PF1309</strain>
    </source>
</reference>
<keyword evidence="2" id="KW-0677">Repeat</keyword>
<dbReference type="GO" id="GO:0010468">
    <property type="term" value="P:regulation of gene expression"/>
    <property type="evidence" value="ECO:0007669"/>
    <property type="project" value="UniProtKB-ARBA"/>
</dbReference>
<dbReference type="Proteomes" id="UP000218231">
    <property type="component" value="Unassembled WGS sequence"/>
</dbReference>
<dbReference type="SMART" id="SM00356">
    <property type="entry name" value="ZnF_C3H1"/>
    <property type="match status" value="2"/>
</dbReference>
<feature type="region of interest" description="Disordered" evidence="6">
    <location>
        <begin position="117"/>
        <end position="147"/>
    </location>
</feature>
<dbReference type="STRING" id="2018661.A0A2A2J9Z9"/>
<dbReference type="FunFam" id="4.10.1000.10:FF:000018">
    <property type="entry name" value="Zinc finger protein"/>
    <property type="match status" value="1"/>
</dbReference>
<keyword evidence="9" id="KW-1185">Reference proteome</keyword>
<feature type="zinc finger region" description="C3H1-type" evidence="5">
    <location>
        <begin position="194"/>
        <end position="222"/>
    </location>
</feature>
<evidence type="ECO:0000313" key="8">
    <source>
        <dbReference type="EMBL" id="PAV58419.1"/>
    </source>
</evidence>
<organism evidence="8 9">
    <name type="scientific">Diploscapter pachys</name>
    <dbReference type="NCBI Taxonomy" id="2018661"/>
    <lineage>
        <taxon>Eukaryota</taxon>
        <taxon>Metazoa</taxon>
        <taxon>Ecdysozoa</taxon>
        <taxon>Nematoda</taxon>
        <taxon>Chromadorea</taxon>
        <taxon>Rhabditida</taxon>
        <taxon>Rhabditina</taxon>
        <taxon>Rhabditomorpha</taxon>
        <taxon>Rhabditoidea</taxon>
        <taxon>Rhabditidae</taxon>
        <taxon>Diploscapter</taxon>
    </lineage>
</organism>
<dbReference type="Gene3D" id="4.10.1000.10">
    <property type="entry name" value="Zinc finger, CCCH-type"/>
    <property type="match status" value="2"/>
</dbReference>
<dbReference type="AlphaFoldDB" id="A0A2A2J9Z9"/>
<feature type="zinc finger region" description="C3H1-type" evidence="5">
    <location>
        <begin position="152"/>
        <end position="180"/>
    </location>
</feature>
<dbReference type="GO" id="GO:0008270">
    <property type="term" value="F:zinc ion binding"/>
    <property type="evidence" value="ECO:0007669"/>
    <property type="project" value="UniProtKB-KW"/>
</dbReference>
<dbReference type="GO" id="GO:0030154">
    <property type="term" value="P:cell differentiation"/>
    <property type="evidence" value="ECO:0007669"/>
    <property type="project" value="UniProtKB-ARBA"/>
</dbReference>
<gene>
    <name evidence="8" type="ORF">WR25_12369</name>
</gene>
<evidence type="ECO:0000256" key="5">
    <source>
        <dbReference type="PROSITE-ProRule" id="PRU00723"/>
    </source>
</evidence>
<dbReference type="GO" id="GO:0080090">
    <property type="term" value="P:regulation of primary metabolic process"/>
    <property type="evidence" value="ECO:0007669"/>
    <property type="project" value="UniProtKB-ARBA"/>
</dbReference>
<feature type="compositionally biased region" description="Polar residues" evidence="6">
    <location>
        <begin position="137"/>
        <end position="147"/>
    </location>
</feature>
<dbReference type="GO" id="GO:0003730">
    <property type="term" value="F:mRNA 3'-UTR binding"/>
    <property type="evidence" value="ECO:0007669"/>
    <property type="project" value="TreeGrafter"/>
</dbReference>
<dbReference type="SUPFAM" id="SSF90229">
    <property type="entry name" value="CCCH zinc finger"/>
    <property type="match status" value="2"/>
</dbReference>
<feature type="region of interest" description="Disordered" evidence="6">
    <location>
        <begin position="1"/>
        <end position="35"/>
    </location>
</feature>
<feature type="compositionally biased region" description="Polar residues" evidence="6">
    <location>
        <begin position="117"/>
        <end position="128"/>
    </location>
</feature>
<evidence type="ECO:0000256" key="4">
    <source>
        <dbReference type="ARBA" id="ARBA00022833"/>
    </source>
</evidence>
<dbReference type="InterPro" id="IPR045877">
    <property type="entry name" value="ZFP36-like"/>
</dbReference>
<evidence type="ECO:0000259" key="7">
    <source>
        <dbReference type="PROSITE" id="PS50103"/>
    </source>
</evidence>